<evidence type="ECO:0000313" key="8">
    <source>
        <dbReference type="Proteomes" id="UP001306508"/>
    </source>
</evidence>
<evidence type="ECO:0000256" key="5">
    <source>
        <dbReference type="ARBA" id="ARBA00023128"/>
    </source>
</evidence>
<protein>
    <recommendedName>
        <fullName evidence="6">Citrate synthase</fullName>
    </recommendedName>
</protein>
<dbReference type="PRINTS" id="PR00143">
    <property type="entry name" value="CITRTSNTHASE"/>
</dbReference>
<dbReference type="SUPFAM" id="SSF48256">
    <property type="entry name" value="Citrate synthase"/>
    <property type="match status" value="1"/>
</dbReference>
<dbReference type="InterPro" id="IPR019810">
    <property type="entry name" value="Citrate_synthase_AS"/>
</dbReference>
<dbReference type="Proteomes" id="UP001306508">
    <property type="component" value="Unassembled WGS sequence"/>
</dbReference>
<dbReference type="PANTHER" id="PTHR11739">
    <property type="entry name" value="CITRATE SYNTHASE"/>
    <property type="match status" value="1"/>
</dbReference>
<dbReference type="PANTHER" id="PTHR11739:SF15">
    <property type="entry name" value="CITRATE SYNTHASE 3, MITOCHONDRIAL"/>
    <property type="match status" value="1"/>
</dbReference>
<dbReference type="Gene3D" id="1.10.230.10">
    <property type="entry name" value="Cytochrome P450-Terp, domain 2"/>
    <property type="match status" value="1"/>
</dbReference>
<dbReference type="EMBL" id="JAWIZZ010000035">
    <property type="protein sequence ID" value="KAK5781555.1"/>
    <property type="molecule type" value="Genomic_DNA"/>
</dbReference>
<gene>
    <name evidence="7" type="ORF">RI543_001104</name>
</gene>
<keyword evidence="4" id="KW-0809">Transit peptide</keyword>
<dbReference type="InterPro" id="IPR036969">
    <property type="entry name" value="Citrate_synthase_sf"/>
</dbReference>
<keyword evidence="8" id="KW-1185">Reference proteome</keyword>
<proteinExistence type="inferred from homology"/>
<comment type="subcellular location">
    <subcellularLocation>
        <location evidence="1">Mitochondrion</location>
    </subcellularLocation>
</comment>
<dbReference type="GO" id="GO:0005975">
    <property type="term" value="P:carbohydrate metabolic process"/>
    <property type="evidence" value="ECO:0007669"/>
    <property type="project" value="TreeGrafter"/>
</dbReference>
<evidence type="ECO:0000256" key="1">
    <source>
        <dbReference type="ARBA" id="ARBA00004173"/>
    </source>
</evidence>
<comment type="caution">
    <text evidence="7">The sequence shown here is derived from an EMBL/GenBank/DDBJ whole genome shotgun (WGS) entry which is preliminary data.</text>
</comment>
<dbReference type="GO" id="GO:0050440">
    <property type="term" value="F:2-methylcitrate synthase activity"/>
    <property type="evidence" value="ECO:0007669"/>
    <property type="project" value="TreeGrafter"/>
</dbReference>
<name>A0AAN7WNS8_9SACH</name>
<dbReference type="PROSITE" id="PS00480">
    <property type="entry name" value="CITRATE_SYNTHASE"/>
    <property type="match status" value="1"/>
</dbReference>
<evidence type="ECO:0000313" key="7">
    <source>
        <dbReference type="EMBL" id="KAK5781555.1"/>
    </source>
</evidence>
<evidence type="ECO:0000256" key="6">
    <source>
        <dbReference type="RuleBase" id="RU000441"/>
    </source>
</evidence>
<evidence type="ECO:0000256" key="3">
    <source>
        <dbReference type="ARBA" id="ARBA00022679"/>
    </source>
</evidence>
<reference evidence="8" key="1">
    <citation type="submission" date="2023-07" db="EMBL/GenBank/DDBJ databases">
        <title>A draft genome of Kazachstania heterogenica Y-27499.</title>
        <authorList>
            <person name="Donic C."/>
            <person name="Kralova J.S."/>
            <person name="Fidel L."/>
            <person name="Ben-Dor S."/>
            <person name="Jung S."/>
        </authorList>
    </citation>
    <scope>NUCLEOTIDE SEQUENCE [LARGE SCALE GENOMIC DNA]</scope>
    <source>
        <strain evidence="8">Y27499</strain>
    </source>
</reference>
<keyword evidence="5" id="KW-0496">Mitochondrion</keyword>
<evidence type="ECO:0000256" key="2">
    <source>
        <dbReference type="ARBA" id="ARBA00010566"/>
    </source>
</evidence>
<dbReference type="NCBIfam" id="NF007128">
    <property type="entry name" value="PRK09569.1"/>
    <property type="match status" value="1"/>
</dbReference>
<evidence type="ECO:0000256" key="4">
    <source>
        <dbReference type="ARBA" id="ARBA00022946"/>
    </source>
</evidence>
<comment type="similarity">
    <text evidence="2 6">Belongs to the citrate synthase family.</text>
</comment>
<accession>A0AAN7WNS8</accession>
<dbReference type="GO" id="GO:0005759">
    <property type="term" value="C:mitochondrial matrix"/>
    <property type="evidence" value="ECO:0007669"/>
    <property type="project" value="TreeGrafter"/>
</dbReference>
<dbReference type="Gene3D" id="1.10.580.10">
    <property type="entry name" value="Citrate Synthase, domain 1"/>
    <property type="match status" value="1"/>
</dbReference>
<dbReference type="InterPro" id="IPR016142">
    <property type="entry name" value="Citrate_synth-like_lrg_a-sub"/>
</dbReference>
<keyword evidence="3 6" id="KW-0808">Transferase</keyword>
<dbReference type="Pfam" id="PF00285">
    <property type="entry name" value="Citrate_synt"/>
    <property type="match status" value="1"/>
</dbReference>
<dbReference type="InterPro" id="IPR002020">
    <property type="entry name" value="Citrate_synthase"/>
</dbReference>
<organism evidence="7 8">
    <name type="scientific">Arxiozyma heterogenica</name>
    <dbReference type="NCBI Taxonomy" id="278026"/>
    <lineage>
        <taxon>Eukaryota</taxon>
        <taxon>Fungi</taxon>
        <taxon>Dikarya</taxon>
        <taxon>Ascomycota</taxon>
        <taxon>Saccharomycotina</taxon>
        <taxon>Saccharomycetes</taxon>
        <taxon>Saccharomycetales</taxon>
        <taxon>Saccharomycetaceae</taxon>
        <taxon>Arxiozyma</taxon>
    </lineage>
</organism>
<dbReference type="InterPro" id="IPR016143">
    <property type="entry name" value="Citrate_synth-like_sm_a-sub"/>
</dbReference>
<dbReference type="GO" id="GO:0006099">
    <property type="term" value="P:tricarboxylic acid cycle"/>
    <property type="evidence" value="ECO:0007669"/>
    <property type="project" value="TreeGrafter"/>
</dbReference>
<sequence length="520" mass="59200">MYSTTLPHSCYIPCKPKKLDKTRTSHKGKNNKKVSLFRAIMRRFIHTTVRRNSAQTTLKDTLKKLVPQRRIEFQKLRQELQNVQLPNNELTVGSILGGMRGCQLLYWQSSTLDPIKGIKFWGYTIQECQELLPGPEDSSNIFYPEAMFWLLLTGEIPTKKQVNSLIQQWNTIVISNSSVETSYLPEEVNSIMNSLPATMHPMTQFSIGVGTLSYFSKFRDNYSRGVNNKLTMWEDAFDDVMTLIAFLPSLASKIYRRITNQCNKKEVCKFDPSGDWAQNLTSMMGLLSKERNKTTKEDKDDTKEITNLIRLYTGLHVDHEGGNVSAHTTHLVGSALSDPMLSYSAGLLGLAGPLHGLAAQDVVKFLLQTQKQVENTKDETQVEDYLWSVLNNHHVIPGYGHAVLRREDPRFSAMLDFVNQRSEQFKDDPNVNLMLLLSRVAPRVLGEWGKCKNPHPNVDSASGVLFYHYGMKELDFITVIFGCSRAMGPCAQLVWDRIYGLPIERPKSVDFNYLKKFSKL</sequence>
<dbReference type="AlphaFoldDB" id="A0AAN7WNS8"/>